<dbReference type="Proteomes" id="UP000286114">
    <property type="component" value="Unassembled WGS sequence"/>
</dbReference>
<dbReference type="EMBL" id="QSHA01000001">
    <property type="protein sequence ID" value="RHB77474.1"/>
    <property type="molecule type" value="Genomic_DNA"/>
</dbReference>
<accession>A0A413XHV4</accession>
<keyword evidence="1" id="KW-0812">Transmembrane</keyword>
<protein>
    <submittedName>
        <fullName evidence="2">Uncharacterized protein</fullName>
    </submittedName>
</protein>
<evidence type="ECO:0000313" key="2">
    <source>
        <dbReference type="EMBL" id="RHB77474.1"/>
    </source>
</evidence>
<name>A0A413XHV4_BACUN</name>
<feature type="transmembrane region" description="Helical" evidence="1">
    <location>
        <begin position="15"/>
        <end position="43"/>
    </location>
</feature>
<proteinExistence type="predicted"/>
<evidence type="ECO:0000313" key="3">
    <source>
        <dbReference type="Proteomes" id="UP000286114"/>
    </source>
</evidence>
<feature type="transmembrane region" description="Helical" evidence="1">
    <location>
        <begin position="49"/>
        <end position="73"/>
    </location>
</feature>
<organism evidence="2 3">
    <name type="scientific">Bacteroides uniformis</name>
    <dbReference type="NCBI Taxonomy" id="820"/>
    <lineage>
        <taxon>Bacteria</taxon>
        <taxon>Pseudomonadati</taxon>
        <taxon>Bacteroidota</taxon>
        <taxon>Bacteroidia</taxon>
        <taxon>Bacteroidales</taxon>
        <taxon>Bacteroidaceae</taxon>
        <taxon>Bacteroides</taxon>
    </lineage>
</organism>
<keyword evidence="1" id="KW-0472">Membrane</keyword>
<evidence type="ECO:0000256" key="1">
    <source>
        <dbReference type="SAM" id="Phobius"/>
    </source>
</evidence>
<dbReference type="AlphaFoldDB" id="A0A413XHV4"/>
<sequence>MDYTLLHMKKENRNWIAWIALGLSVIAIIISIAAICITCPHVPELGFDYQGVLVGTLSLLVTALIGWQIYNYISLKSEMEKRMTEIVNERLEKLNHAVIGYAKARLSNATFMKAIPTNLDNAFEALEDIILSENIDSSNVALNCAINKIVGAIEDIKSSNQGILKIYPNKKNHYLKLMKSIEHEDKDDVIAALKDAEDMK</sequence>
<keyword evidence="1" id="KW-1133">Transmembrane helix</keyword>
<gene>
    <name evidence="2" type="ORF">DW873_00300</name>
</gene>
<comment type="caution">
    <text evidence="2">The sequence shown here is derived from an EMBL/GenBank/DDBJ whole genome shotgun (WGS) entry which is preliminary data.</text>
</comment>
<reference evidence="2 3" key="1">
    <citation type="submission" date="2018-08" db="EMBL/GenBank/DDBJ databases">
        <title>A genome reference for cultivated species of the human gut microbiota.</title>
        <authorList>
            <person name="Zou Y."/>
            <person name="Xue W."/>
            <person name="Luo G."/>
        </authorList>
    </citation>
    <scope>NUCLEOTIDE SEQUENCE [LARGE SCALE GENOMIC DNA]</scope>
    <source>
        <strain evidence="2 3">AM39-1</strain>
    </source>
</reference>